<evidence type="ECO:0000313" key="1">
    <source>
        <dbReference type="EMBL" id="MBX71358.1"/>
    </source>
</evidence>
<dbReference type="EMBL" id="GGEC01090874">
    <property type="protein sequence ID" value="MBX71358.1"/>
    <property type="molecule type" value="Transcribed_RNA"/>
</dbReference>
<accession>A0A2P2QWL3</accession>
<proteinExistence type="predicted"/>
<name>A0A2P2QWL3_RHIMU</name>
<reference evidence="1" key="1">
    <citation type="submission" date="2018-02" db="EMBL/GenBank/DDBJ databases">
        <title>Rhizophora mucronata_Transcriptome.</title>
        <authorList>
            <person name="Meera S.P."/>
            <person name="Sreeshan A."/>
            <person name="Augustine A."/>
        </authorList>
    </citation>
    <scope>NUCLEOTIDE SEQUENCE</scope>
    <source>
        <tissue evidence="1">Leaf</tissue>
    </source>
</reference>
<sequence length="36" mass="4274">MVLRGLHQHQWAHFCKVRTTYLMLEAVIWMVSMAEG</sequence>
<dbReference type="AlphaFoldDB" id="A0A2P2QWL3"/>
<organism evidence="1">
    <name type="scientific">Rhizophora mucronata</name>
    <name type="common">Asiatic mangrove</name>
    <dbReference type="NCBI Taxonomy" id="61149"/>
    <lineage>
        <taxon>Eukaryota</taxon>
        <taxon>Viridiplantae</taxon>
        <taxon>Streptophyta</taxon>
        <taxon>Embryophyta</taxon>
        <taxon>Tracheophyta</taxon>
        <taxon>Spermatophyta</taxon>
        <taxon>Magnoliopsida</taxon>
        <taxon>eudicotyledons</taxon>
        <taxon>Gunneridae</taxon>
        <taxon>Pentapetalae</taxon>
        <taxon>rosids</taxon>
        <taxon>fabids</taxon>
        <taxon>Malpighiales</taxon>
        <taxon>Rhizophoraceae</taxon>
        <taxon>Rhizophora</taxon>
    </lineage>
</organism>
<protein>
    <submittedName>
        <fullName evidence="1">Uncharacterized protein</fullName>
    </submittedName>
</protein>